<feature type="domain" description="Stress-response A/B barrel" evidence="1">
    <location>
        <begin position="3"/>
        <end position="106"/>
    </location>
</feature>
<reference evidence="2" key="1">
    <citation type="journal article" date="2020" name="Stud. Mycol.">
        <title>101 Dothideomycetes genomes: a test case for predicting lifestyles and emergence of pathogens.</title>
        <authorList>
            <person name="Haridas S."/>
            <person name="Albert R."/>
            <person name="Binder M."/>
            <person name="Bloem J."/>
            <person name="Labutti K."/>
            <person name="Salamov A."/>
            <person name="Andreopoulos B."/>
            <person name="Baker S."/>
            <person name="Barry K."/>
            <person name="Bills G."/>
            <person name="Bluhm B."/>
            <person name="Cannon C."/>
            <person name="Castanera R."/>
            <person name="Culley D."/>
            <person name="Daum C."/>
            <person name="Ezra D."/>
            <person name="Gonzalez J."/>
            <person name="Henrissat B."/>
            <person name="Kuo A."/>
            <person name="Liang C."/>
            <person name="Lipzen A."/>
            <person name="Lutzoni F."/>
            <person name="Magnuson J."/>
            <person name="Mondo S."/>
            <person name="Nolan M."/>
            <person name="Ohm R."/>
            <person name="Pangilinan J."/>
            <person name="Park H.-J."/>
            <person name="Ramirez L."/>
            <person name="Alfaro M."/>
            <person name="Sun H."/>
            <person name="Tritt A."/>
            <person name="Yoshinaga Y."/>
            <person name="Zwiers L.-H."/>
            <person name="Turgeon B."/>
            <person name="Goodwin S."/>
            <person name="Spatafora J."/>
            <person name="Crous P."/>
            <person name="Grigoriev I."/>
        </authorList>
    </citation>
    <scope>NUCLEOTIDE SEQUENCE</scope>
    <source>
        <strain evidence="2">CBS 675.92</strain>
    </source>
</reference>
<dbReference type="PROSITE" id="PS51502">
    <property type="entry name" value="S_R_A_B_BARREL"/>
    <property type="match status" value="1"/>
</dbReference>
<dbReference type="SUPFAM" id="SSF54909">
    <property type="entry name" value="Dimeric alpha+beta barrel"/>
    <property type="match status" value="1"/>
</dbReference>
<organism evidence="2 3">
    <name type="scientific">Byssothecium circinans</name>
    <dbReference type="NCBI Taxonomy" id="147558"/>
    <lineage>
        <taxon>Eukaryota</taxon>
        <taxon>Fungi</taxon>
        <taxon>Dikarya</taxon>
        <taxon>Ascomycota</taxon>
        <taxon>Pezizomycotina</taxon>
        <taxon>Dothideomycetes</taxon>
        <taxon>Pleosporomycetidae</taxon>
        <taxon>Pleosporales</taxon>
        <taxon>Massarineae</taxon>
        <taxon>Massarinaceae</taxon>
        <taxon>Byssothecium</taxon>
    </lineage>
</organism>
<gene>
    <name evidence="2" type="ORF">CC80DRAFT_398404</name>
</gene>
<evidence type="ECO:0000313" key="2">
    <source>
        <dbReference type="EMBL" id="KAF1963037.1"/>
    </source>
</evidence>
<proteinExistence type="predicted"/>
<evidence type="ECO:0000313" key="3">
    <source>
        <dbReference type="Proteomes" id="UP000800035"/>
    </source>
</evidence>
<evidence type="ECO:0000259" key="1">
    <source>
        <dbReference type="PROSITE" id="PS51502"/>
    </source>
</evidence>
<sequence length="111" mass="12643">MAITHIVLFAWKETTTKAQVDEICRALIALSEKCVRPTSKEPYVKGLKGGKNALPELFSVRALYSRLCMEFDNQEDLDYYTNEDPAHRAFSKFVQEFVADFKGADFQPGVF</sequence>
<dbReference type="AlphaFoldDB" id="A0A6A5UPP3"/>
<dbReference type="OrthoDB" id="1601230at2759"/>
<dbReference type="SMART" id="SM00886">
    <property type="entry name" value="Dabb"/>
    <property type="match status" value="1"/>
</dbReference>
<dbReference type="Gene3D" id="3.30.70.100">
    <property type="match status" value="1"/>
</dbReference>
<keyword evidence="3" id="KW-1185">Reference proteome</keyword>
<protein>
    <recommendedName>
        <fullName evidence="1">Stress-response A/B barrel domain-containing protein</fullName>
    </recommendedName>
</protein>
<dbReference type="EMBL" id="ML976978">
    <property type="protein sequence ID" value="KAF1963037.1"/>
    <property type="molecule type" value="Genomic_DNA"/>
</dbReference>
<accession>A0A6A5UPP3</accession>
<dbReference type="Proteomes" id="UP000800035">
    <property type="component" value="Unassembled WGS sequence"/>
</dbReference>
<dbReference type="InterPro" id="IPR013097">
    <property type="entry name" value="Dabb"/>
</dbReference>
<dbReference type="Pfam" id="PF07876">
    <property type="entry name" value="Dabb"/>
    <property type="match status" value="1"/>
</dbReference>
<name>A0A6A5UPP3_9PLEO</name>
<dbReference type="InterPro" id="IPR011008">
    <property type="entry name" value="Dimeric_a/b-barrel"/>
</dbReference>